<dbReference type="AlphaFoldDB" id="A0A0S4KGM0"/>
<feature type="region of interest" description="Disordered" evidence="2">
    <location>
        <begin position="1"/>
        <end position="23"/>
    </location>
</feature>
<comment type="subcellular location">
    <subcellularLocation>
        <location evidence="1">Endosome membrane</location>
        <topology evidence="1">Peripheral membrane protein</topology>
    </subcellularLocation>
</comment>
<dbReference type="CDD" id="cd09913">
    <property type="entry name" value="EHD"/>
    <property type="match status" value="1"/>
</dbReference>
<dbReference type="Gene3D" id="1.10.268.20">
    <property type="match status" value="1"/>
</dbReference>
<feature type="domain" description="Dynamin-type G" evidence="3">
    <location>
        <begin position="66"/>
        <end position="297"/>
    </location>
</feature>
<dbReference type="Pfam" id="PF00350">
    <property type="entry name" value="Dynamin_N"/>
    <property type="match status" value="1"/>
</dbReference>
<evidence type="ECO:0000313" key="4">
    <source>
        <dbReference type="EMBL" id="CUI14126.1"/>
    </source>
</evidence>
<sequence>MSKNVPPPAAGAGAAAPPAEPAANWDEHVRQTLAKLHQIYLTYVKPLEDKYKYDLFRPSWFEETILNQRPFVTFFGPWSAGKSTFINHLLQDNYLWTGPQPTTAEFTVIVYGEEPGPLDGRVLVNAKDLPFKGLNEFGEGFLQNFQGFQAPHEVLKSVTLIDTPGVLESAKEIHQRKYDYIKLSRWFAERSDLIFVMFDPTKLDAGMELRMMFKHAFKGQEGKVRIVLNKSDSINTQELMRVYGSLFWNLSNMISSTEPPRVYVGSFWDQPYKPGTFHRLFAEEKTDLIHELTEVIPAQALDKKVASLIRRAKDVFVHAIIIGGMRQELPMLFGKEKAKRKALDGLPLTYEKVGGAYKMNWKDFPPVDEYRAFLEKFDLEQFPELQKVEKEGMLSAIRNCIDTILPADYRPVKHTAILDPRNKEQRKEMQDMYHASVRQQYEGKQGIQGSSDTVQSGIRASAVQPVQQPVPQQQQSAAPPVAPAAAANPQLQMMQMMMMMQQQQQQQQQQFNPALMAQMMQQMQQQQFPPQQQSGIFPPQQQQQPLSGYPQQTQPSGVFVPQQTQQSGNFYPQDQQQQQQAAAAIPVRISTTDATIGSFCSTTDSTVW</sequence>
<feature type="compositionally biased region" description="Low complexity" evidence="2">
    <location>
        <begin position="573"/>
        <end position="584"/>
    </location>
</feature>
<dbReference type="GO" id="GO:0010008">
    <property type="term" value="C:endosome membrane"/>
    <property type="evidence" value="ECO:0007669"/>
    <property type="project" value="UniProtKB-SubCell"/>
</dbReference>
<dbReference type="Proteomes" id="UP000051952">
    <property type="component" value="Unassembled WGS sequence"/>
</dbReference>
<accession>A0A0S4KGM0</accession>
<feature type="compositionally biased region" description="Low complexity" evidence="2">
    <location>
        <begin position="520"/>
        <end position="554"/>
    </location>
</feature>
<gene>
    <name evidence="4" type="ORF">BSAL_69770</name>
</gene>
<evidence type="ECO:0000313" key="5">
    <source>
        <dbReference type="Proteomes" id="UP000051952"/>
    </source>
</evidence>
<dbReference type="InterPro" id="IPR051943">
    <property type="entry name" value="TRAFAC_Dynamin-like_GTPase"/>
</dbReference>
<proteinExistence type="predicted"/>
<organism evidence="4 5">
    <name type="scientific">Bodo saltans</name>
    <name type="common">Flagellated protozoan</name>
    <dbReference type="NCBI Taxonomy" id="75058"/>
    <lineage>
        <taxon>Eukaryota</taxon>
        <taxon>Discoba</taxon>
        <taxon>Euglenozoa</taxon>
        <taxon>Kinetoplastea</taxon>
        <taxon>Metakinetoplastina</taxon>
        <taxon>Eubodonida</taxon>
        <taxon>Bodonidae</taxon>
        <taxon>Bodo</taxon>
    </lineage>
</organism>
<dbReference type="Pfam" id="PF18150">
    <property type="entry name" value="DUF5600"/>
    <property type="match status" value="1"/>
</dbReference>
<dbReference type="GO" id="GO:0005886">
    <property type="term" value="C:plasma membrane"/>
    <property type="evidence" value="ECO:0007669"/>
    <property type="project" value="UniProtKB-SubCell"/>
</dbReference>
<name>A0A0S4KGM0_BODSA</name>
<feature type="compositionally biased region" description="Polar residues" evidence="2">
    <location>
        <begin position="561"/>
        <end position="572"/>
    </location>
</feature>
<dbReference type="InterPro" id="IPR030381">
    <property type="entry name" value="G_DYNAMIN_dom"/>
</dbReference>
<dbReference type="PROSITE" id="PS51718">
    <property type="entry name" value="G_DYNAMIN_2"/>
    <property type="match status" value="1"/>
</dbReference>
<dbReference type="InterPro" id="IPR040990">
    <property type="entry name" value="DUF5600"/>
</dbReference>
<dbReference type="PANTHER" id="PTHR43681">
    <property type="entry name" value="TRANSMEMBRANE GTPASE FZO"/>
    <property type="match status" value="1"/>
</dbReference>
<feature type="region of interest" description="Disordered" evidence="2">
    <location>
        <begin position="520"/>
        <end position="584"/>
    </location>
</feature>
<evidence type="ECO:0000259" key="3">
    <source>
        <dbReference type="PROSITE" id="PS51718"/>
    </source>
</evidence>
<evidence type="ECO:0000256" key="2">
    <source>
        <dbReference type="SAM" id="MobiDB-lite"/>
    </source>
</evidence>
<feature type="region of interest" description="Disordered" evidence="2">
    <location>
        <begin position="462"/>
        <end position="485"/>
    </location>
</feature>
<keyword evidence="5" id="KW-1185">Reference proteome</keyword>
<dbReference type="EMBL" id="CYKH01000497">
    <property type="protein sequence ID" value="CUI14126.1"/>
    <property type="molecule type" value="Genomic_DNA"/>
</dbReference>
<reference evidence="5" key="1">
    <citation type="submission" date="2015-09" db="EMBL/GenBank/DDBJ databases">
        <authorList>
            <consortium name="Pathogen Informatics"/>
        </authorList>
    </citation>
    <scope>NUCLEOTIDE SEQUENCE [LARGE SCALE GENOMIC DNA]</scope>
    <source>
        <strain evidence="5">Lake Konstanz</strain>
    </source>
</reference>
<dbReference type="SUPFAM" id="SSF52540">
    <property type="entry name" value="P-loop containing nucleoside triphosphate hydrolases"/>
    <property type="match status" value="1"/>
</dbReference>
<dbReference type="GO" id="GO:0005525">
    <property type="term" value="F:GTP binding"/>
    <property type="evidence" value="ECO:0007669"/>
    <property type="project" value="InterPro"/>
</dbReference>
<dbReference type="InterPro" id="IPR045063">
    <property type="entry name" value="Dynamin_N"/>
</dbReference>
<feature type="compositionally biased region" description="Low complexity" evidence="2">
    <location>
        <begin position="10"/>
        <end position="23"/>
    </location>
</feature>
<dbReference type="OMA" id="HTKMMKD"/>
<protein>
    <submittedName>
        <fullName evidence="4">Sarcoplasmic reticulum glycoprotein, putative</fullName>
    </submittedName>
</protein>
<evidence type="ECO:0000256" key="1">
    <source>
        <dbReference type="ARBA" id="ARBA00004481"/>
    </source>
</evidence>
<dbReference type="PANTHER" id="PTHR43681:SF1">
    <property type="entry name" value="SARCALUMENIN"/>
    <property type="match status" value="1"/>
</dbReference>
<dbReference type="InterPro" id="IPR027417">
    <property type="entry name" value="P-loop_NTPase"/>
</dbReference>
<dbReference type="OrthoDB" id="422720at2759"/>
<dbReference type="VEuPathDB" id="TriTrypDB:BSAL_69770"/>
<dbReference type="Gene3D" id="3.40.50.300">
    <property type="entry name" value="P-loop containing nucleotide triphosphate hydrolases"/>
    <property type="match status" value="1"/>
</dbReference>